<evidence type="ECO:0000256" key="14">
    <source>
        <dbReference type="PROSITE-ProRule" id="PRU00391"/>
    </source>
</evidence>
<keyword evidence="9" id="KW-0238">DNA-binding</keyword>
<keyword evidence="8" id="KW-0862">Zinc</keyword>
<dbReference type="PANTHER" id="PTHR42697:SF1">
    <property type="entry name" value="ENDONUCLEASE 8"/>
    <property type="match status" value="1"/>
</dbReference>
<keyword evidence="7" id="KW-0378">Hydrolase</keyword>
<dbReference type="InterPro" id="IPR035937">
    <property type="entry name" value="FPG_N"/>
</dbReference>
<dbReference type="InterPro" id="IPR000214">
    <property type="entry name" value="Znf_DNA_glyclase/AP_lyase"/>
</dbReference>
<evidence type="ECO:0000256" key="11">
    <source>
        <dbReference type="ARBA" id="ARBA00023239"/>
    </source>
</evidence>
<dbReference type="SMART" id="SM00898">
    <property type="entry name" value="Fapy_DNA_glyco"/>
    <property type="match status" value="1"/>
</dbReference>
<evidence type="ECO:0000256" key="1">
    <source>
        <dbReference type="ARBA" id="ARBA00001947"/>
    </source>
</evidence>
<evidence type="ECO:0000259" key="15">
    <source>
        <dbReference type="PROSITE" id="PS51066"/>
    </source>
</evidence>
<sequence length="230" mass="26627">MTISFGTKALKAREKEFKNIRITAIEAHGKQFRIYCSNGTIILIHLLMWGSWSIYPKNRPWDKPRDRARIVFHTPTHDAVAFSAPVVKVLTAHELENDKWGNLGPDPLRSDFSFKEFTKRLNTQNGKEIGEVLLNQQVISGIGNILRIEILFYAHIHPRRLVHTLTNPEKNEIIRWTFKLSQTWLQEMGKNKSWLQIYRSAGKPCPVCGTPIQFFRQAGRVTYACPRCQQ</sequence>
<evidence type="ECO:0000256" key="8">
    <source>
        <dbReference type="ARBA" id="ARBA00022833"/>
    </source>
</evidence>
<keyword evidence="11" id="KW-0456">Lyase</keyword>
<dbReference type="SUPFAM" id="SSF57716">
    <property type="entry name" value="Glucocorticoid receptor-like (DNA-binding domain)"/>
    <property type="match status" value="1"/>
</dbReference>
<organism evidence="16 17">
    <name type="scientific">candidate division WOR_3 bacterium SM23_60</name>
    <dbReference type="NCBI Taxonomy" id="1703780"/>
    <lineage>
        <taxon>Bacteria</taxon>
        <taxon>Bacteria division WOR-3</taxon>
    </lineage>
</organism>
<dbReference type="SMART" id="SM01232">
    <property type="entry name" value="H2TH"/>
    <property type="match status" value="1"/>
</dbReference>
<evidence type="ECO:0000256" key="5">
    <source>
        <dbReference type="ARBA" id="ARBA00022763"/>
    </source>
</evidence>
<dbReference type="EC" id="4.2.99.18" evidence="3"/>
<keyword evidence="6 14" id="KW-0863">Zinc-finger</keyword>
<dbReference type="EMBL" id="LJUO01000133">
    <property type="protein sequence ID" value="KPK69260.1"/>
    <property type="molecule type" value="Genomic_DNA"/>
</dbReference>
<keyword evidence="4" id="KW-0479">Metal-binding</keyword>
<keyword evidence="13" id="KW-0326">Glycosidase</keyword>
<dbReference type="PROSITE" id="PS51066">
    <property type="entry name" value="ZF_FPG_2"/>
    <property type="match status" value="1"/>
</dbReference>
<dbReference type="PANTHER" id="PTHR42697">
    <property type="entry name" value="ENDONUCLEASE 8"/>
    <property type="match status" value="1"/>
</dbReference>
<dbReference type="InterPro" id="IPR010979">
    <property type="entry name" value="Ribosomal_uS13-like_H2TH"/>
</dbReference>
<dbReference type="Pfam" id="PF06831">
    <property type="entry name" value="H2TH"/>
    <property type="match status" value="1"/>
</dbReference>
<dbReference type="GO" id="GO:0008270">
    <property type="term" value="F:zinc ion binding"/>
    <property type="evidence" value="ECO:0007669"/>
    <property type="project" value="UniProtKB-KW"/>
</dbReference>
<protein>
    <recommendedName>
        <fullName evidence="3">DNA-(apurinic or apyrimidinic site) lyase</fullName>
        <ecNumber evidence="3">4.2.99.18</ecNumber>
    </recommendedName>
</protein>
<dbReference type="Proteomes" id="UP000051096">
    <property type="component" value="Unassembled WGS sequence"/>
</dbReference>
<evidence type="ECO:0000313" key="16">
    <source>
        <dbReference type="EMBL" id="KPK69260.1"/>
    </source>
</evidence>
<dbReference type="GO" id="GO:0006284">
    <property type="term" value="P:base-excision repair"/>
    <property type="evidence" value="ECO:0007669"/>
    <property type="project" value="InterPro"/>
</dbReference>
<dbReference type="Gene3D" id="1.10.8.50">
    <property type="match status" value="1"/>
</dbReference>
<keyword evidence="10" id="KW-0234">DNA repair</keyword>
<dbReference type="InterPro" id="IPR010663">
    <property type="entry name" value="Znf_FPG/IleRS"/>
</dbReference>
<dbReference type="InterPro" id="IPR015886">
    <property type="entry name" value="H2TH_FPG"/>
</dbReference>
<evidence type="ECO:0000256" key="10">
    <source>
        <dbReference type="ARBA" id="ARBA00023204"/>
    </source>
</evidence>
<dbReference type="Pfam" id="PF06827">
    <property type="entry name" value="zf-FPG_IleRS"/>
    <property type="match status" value="1"/>
</dbReference>
<comment type="cofactor">
    <cofactor evidence="1">
        <name>Zn(2+)</name>
        <dbReference type="ChEBI" id="CHEBI:29105"/>
    </cofactor>
</comment>
<evidence type="ECO:0000256" key="4">
    <source>
        <dbReference type="ARBA" id="ARBA00022723"/>
    </source>
</evidence>
<dbReference type="InterPro" id="IPR012319">
    <property type="entry name" value="FPG_cat"/>
</dbReference>
<dbReference type="AlphaFoldDB" id="A0A0S8GBQ2"/>
<keyword evidence="12" id="KW-0511">Multifunctional enzyme</keyword>
<feature type="domain" description="FPG-type" evidence="15">
    <location>
        <begin position="196"/>
        <end position="230"/>
    </location>
</feature>
<evidence type="ECO:0000256" key="2">
    <source>
        <dbReference type="ARBA" id="ARBA00009409"/>
    </source>
</evidence>
<dbReference type="SUPFAM" id="SSF81624">
    <property type="entry name" value="N-terminal domain of MutM-like DNA repair proteins"/>
    <property type="match status" value="1"/>
</dbReference>
<evidence type="ECO:0000256" key="7">
    <source>
        <dbReference type="ARBA" id="ARBA00022801"/>
    </source>
</evidence>
<dbReference type="Pfam" id="PF01149">
    <property type="entry name" value="Fapy_DNA_glyco"/>
    <property type="match status" value="1"/>
</dbReference>
<evidence type="ECO:0000256" key="12">
    <source>
        <dbReference type="ARBA" id="ARBA00023268"/>
    </source>
</evidence>
<evidence type="ECO:0000256" key="6">
    <source>
        <dbReference type="ARBA" id="ARBA00022771"/>
    </source>
</evidence>
<evidence type="ECO:0000256" key="9">
    <source>
        <dbReference type="ARBA" id="ARBA00023125"/>
    </source>
</evidence>
<dbReference type="GO" id="GO:0000703">
    <property type="term" value="F:oxidized pyrimidine nucleobase lesion DNA N-glycosylase activity"/>
    <property type="evidence" value="ECO:0007669"/>
    <property type="project" value="TreeGrafter"/>
</dbReference>
<evidence type="ECO:0000256" key="3">
    <source>
        <dbReference type="ARBA" id="ARBA00012720"/>
    </source>
</evidence>
<dbReference type="SUPFAM" id="SSF46946">
    <property type="entry name" value="S13-like H2TH domain"/>
    <property type="match status" value="1"/>
</dbReference>
<proteinExistence type="inferred from homology"/>
<name>A0A0S8GBQ2_UNCW3</name>
<evidence type="ECO:0000256" key="13">
    <source>
        <dbReference type="ARBA" id="ARBA00023295"/>
    </source>
</evidence>
<dbReference type="Gene3D" id="3.20.190.10">
    <property type="entry name" value="MutM-like, N-terminal"/>
    <property type="match status" value="1"/>
</dbReference>
<dbReference type="GO" id="GO:0140078">
    <property type="term" value="F:class I DNA-(apurinic or apyrimidinic site) endonuclease activity"/>
    <property type="evidence" value="ECO:0007669"/>
    <property type="project" value="UniProtKB-EC"/>
</dbReference>
<evidence type="ECO:0000313" key="17">
    <source>
        <dbReference type="Proteomes" id="UP000051096"/>
    </source>
</evidence>
<gene>
    <name evidence="16" type="ORF">AMJ87_10775</name>
</gene>
<reference evidence="16 17" key="1">
    <citation type="journal article" date="2015" name="Microbiome">
        <title>Genomic resolution of linkages in carbon, nitrogen, and sulfur cycling among widespread estuary sediment bacteria.</title>
        <authorList>
            <person name="Baker B.J."/>
            <person name="Lazar C.S."/>
            <person name="Teske A.P."/>
            <person name="Dick G.J."/>
        </authorList>
    </citation>
    <scope>NUCLEOTIDE SEQUENCE [LARGE SCALE GENOMIC DNA]</scope>
    <source>
        <strain evidence="16">SM23_60</strain>
    </source>
</reference>
<comment type="caution">
    <text evidence="16">The sequence shown here is derived from an EMBL/GenBank/DDBJ whole genome shotgun (WGS) entry which is preliminary data.</text>
</comment>
<keyword evidence="5" id="KW-0227">DNA damage</keyword>
<comment type="similarity">
    <text evidence="2">Belongs to the FPG family.</text>
</comment>
<dbReference type="GO" id="GO:0003684">
    <property type="term" value="F:damaged DNA binding"/>
    <property type="evidence" value="ECO:0007669"/>
    <property type="project" value="InterPro"/>
</dbReference>
<accession>A0A0S8GBQ2</accession>